<dbReference type="EMBL" id="CP037422">
    <property type="protein sequence ID" value="QDU08176.1"/>
    <property type="molecule type" value="Genomic_DNA"/>
</dbReference>
<dbReference type="RefSeq" id="WP_145172629.1">
    <property type="nucleotide sequence ID" value="NZ_CP037422.1"/>
</dbReference>
<reference evidence="2 3" key="1">
    <citation type="submission" date="2019-03" db="EMBL/GenBank/DDBJ databases">
        <title>Deep-cultivation of Planctomycetes and their phenomic and genomic characterization uncovers novel biology.</title>
        <authorList>
            <person name="Wiegand S."/>
            <person name="Jogler M."/>
            <person name="Boedeker C."/>
            <person name="Pinto D."/>
            <person name="Vollmers J."/>
            <person name="Rivas-Marin E."/>
            <person name="Kohn T."/>
            <person name="Peeters S.H."/>
            <person name="Heuer A."/>
            <person name="Rast P."/>
            <person name="Oberbeckmann S."/>
            <person name="Bunk B."/>
            <person name="Jeske O."/>
            <person name="Meyerdierks A."/>
            <person name="Storesund J.E."/>
            <person name="Kallscheuer N."/>
            <person name="Luecker S."/>
            <person name="Lage O.M."/>
            <person name="Pohl T."/>
            <person name="Merkel B.J."/>
            <person name="Hornburger P."/>
            <person name="Mueller R.-W."/>
            <person name="Bruemmer F."/>
            <person name="Labrenz M."/>
            <person name="Spormann A.M."/>
            <person name="Op den Camp H."/>
            <person name="Overmann J."/>
            <person name="Amann R."/>
            <person name="Jetten M.S.M."/>
            <person name="Mascher T."/>
            <person name="Medema M.H."/>
            <person name="Devos D.P."/>
            <person name="Kaster A.-K."/>
            <person name="Ovreas L."/>
            <person name="Rohde M."/>
            <person name="Galperin M.Y."/>
            <person name="Jogler C."/>
        </authorList>
    </citation>
    <scope>NUCLEOTIDE SEQUENCE [LARGE SCALE GENOMIC DNA]</scope>
    <source>
        <strain evidence="2 3">V202</strain>
    </source>
</reference>
<evidence type="ECO:0000259" key="1">
    <source>
        <dbReference type="Pfam" id="PF20247"/>
    </source>
</evidence>
<accession>A0A517WSD9</accession>
<feature type="domain" description="DUF6602" evidence="1">
    <location>
        <begin position="27"/>
        <end position="131"/>
    </location>
</feature>
<dbReference type="Proteomes" id="UP000318384">
    <property type="component" value="Chromosome"/>
</dbReference>
<dbReference type="Pfam" id="PF20247">
    <property type="entry name" value="DUF6602"/>
    <property type="match status" value="1"/>
</dbReference>
<dbReference type="OrthoDB" id="1494246at2"/>
<organism evidence="2 3">
    <name type="scientific">Gimesia aquarii</name>
    <dbReference type="NCBI Taxonomy" id="2527964"/>
    <lineage>
        <taxon>Bacteria</taxon>
        <taxon>Pseudomonadati</taxon>
        <taxon>Planctomycetota</taxon>
        <taxon>Planctomycetia</taxon>
        <taxon>Planctomycetales</taxon>
        <taxon>Planctomycetaceae</taxon>
        <taxon>Gimesia</taxon>
    </lineage>
</organism>
<dbReference type="InterPro" id="IPR046537">
    <property type="entry name" value="DUF6602"/>
</dbReference>
<dbReference type="AlphaFoldDB" id="A0A517WSD9"/>
<sequence length="267" mass="30425">MPKNFYQRLREYYEHVGEALRGEASASAIFSNTSDVGTHRERIYAEFLRNHLPSSCNIMYGGFLFNIDGDESKQLDLIISNSTSPQYKMIDRDSEGKSFACIEGCLAVVSVKSTLDTKQLYDALKNIASIPEKQSIDEVRINPQMNLPNYEEWPYKIIYASDGISGESLQTSLKQFYDENSDIPYYHRPNLIHVGGKYNIIRIFPEGGKNIGGEQIPANIFYLHSDQSDFYPLQVAVQHIQKNATASQHILFTYDWILSNLINRTAD</sequence>
<proteinExistence type="predicted"/>
<protein>
    <recommendedName>
        <fullName evidence="1">DUF6602 domain-containing protein</fullName>
    </recommendedName>
</protein>
<evidence type="ECO:0000313" key="3">
    <source>
        <dbReference type="Proteomes" id="UP000318384"/>
    </source>
</evidence>
<name>A0A517WSD9_9PLAN</name>
<evidence type="ECO:0000313" key="2">
    <source>
        <dbReference type="EMBL" id="QDU08176.1"/>
    </source>
</evidence>
<gene>
    <name evidence="2" type="ORF">V202x_15400</name>
</gene>
<keyword evidence="3" id="KW-1185">Reference proteome</keyword>
<dbReference type="CDD" id="cd21173">
    <property type="entry name" value="NucC-like"/>
    <property type="match status" value="1"/>
</dbReference>